<evidence type="ECO:0000256" key="1">
    <source>
        <dbReference type="SAM" id="MobiDB-lite"/>
    </source>
</evidence>
<evidence type="ECO:0000313" key="2">
    <source>
        <dbReference type="EMBL" id="RKP03408.1"/>
    </source>
</evidence>
<organism evidence="2 3">
    <name type="scientific">Caulochytrium protostelioides</name>
    <dbReference type="NCBI Taxonomy" id="1555241"/>
    <lineage>
        <taxon>Eukaryota</taxon>
        <taxon>Fungi</taxon>
        <taxon>Fungi incertae sedis</taxon>
        <taxon>Chytridiomycota</taxon>
        <taxon>Chytridiomycota incertae sedis</taxon>
        <taxon>Chytridiomycetes</taxon>
        <taxon>Caulochytriales</taxon>
        <taxon>Caulochytriaceae</taxon>
        <taxon>Caulochytrium</taxon>
    </lineage>
</organism>
<reference evidence="3" key="1">
    <citation type="journal article" date="2018" name="Nat. Microbiol.">
        <title>Leveraging single-cell genomics to expand the fungal tree of life.</title>
        <authorList>
            <person name="Ahrendt S.R."/>
            <person name="Quandt C.A."/>
            <person name="Ciobanu D."/>
            <person name="Clum A."/>
            <person name="Salamov A."/>
            <person name="Andreopoulos B."/>
            <person name="Cheng J.F."/>
            <person name="Woyke T."/>
            <person name="Pelin A."/>
            <person name="Henrissat B."/>
            <person name="Reynolds N.K."/>
            <person name="Benny G.L."/>
            <person name="Smith M.E."/>
            <person name="James T.Y."/>
            <person name="Grigoriev I.V."/>
        </authorList>
    </citation>
    <scope>NUCLEOTIDE SEQUENCE [LARGE SCALE GENOMIC DNA]</scope>
    <source>
        <strain evidence="3">ATCC 52028</strain>
    </source>
</reference>
<feature type="compositionally biased region" description="Acidic residues" evidence="1">
    <location>
        <begin position="337"/>
        <end position="349"/>
    </location>
</feature>
<proteinExistence type="predicted"/>
<dbReference type="EMBL" id="ML014123">
    <property type="protein sequence ID" value="RKP03408.1"/>
    <property type="molecule type" value="Genomic_DNA"/>
</dbReference>
<keyword evidence="3" id="KW-1185">Reference proteome</keyword>
<name>A0A4P9XD83_9FUNG</name>
<protein>
    <submittedName>
        <fullName evidence="2">Uncharacterized protein</fullName>
    </submittedName>
</protein>
<feature type="region of interest" description="Disordered" evidence="1">
    <location>
        <begin position="12"/>
        <end position="38"/>
    </location>
</feature>
<evidence type="ECO:0000313" key="3">
    <source>
        <dbReference type="Proteomes" id="UP000274922"/>
    </source>
</evidence>
<sequence>MPRPTAAAAAVSRAASLGAAPRGARSTRATSLRMPRPGPRFRRRTWRGLVAAHVLLLLLAASHHVAPQATADGAARAAALLRHLLLTASSSWGLPLPGVLTAPGRALVALAVAPPRPPPGLFSDRLARAATAVMLLSEAFRAACWRLSVHRVFRPVQTAAWTRWIVPARAAVLGAAGAGLVVLGPIQLGRDLRVALAPAPAAATDARAAEAAAAAGVARWGAVVVAVGLMASLGRVVRMRRWLAAGDAIGRFAGSRQAAGSRHDRSATGALTPLQAAAMASQYAVPSVPLSARLPLAGSRGRSSGRRAATARSVSSQSYDPPGDRYRSRSRPHDPAAYDDDDDDDDDDAPSAMRPRYGSRRPEMGGDSDGEGEGDAVMSEMPYETQGDVRAYFPRAKLDYPTSDPEVDDVLAAMFRERLRVTPLPPRLPPPPPGFPWREWLWSTWLFAVAFSAAISLLYKLHHSTDHFVSESVSSALADLMQAT</sequence>
<feature type="compositionally biased region" description="Basic and acidic residues" evidence="1">
    <location>
        <begin position="322"/>
        <end position="336"/>
    </location>
</feature>
<gene>
    <name evidence="2" type="ORF">CXG81DRAFT_17031</name>
</gene>
<feature type="region of interest" description="Disordered" evidence="1">
    <location>
        <begin position="296"/>
        <end position="377"/>
    </location>
</feature>
<dbReference type="Proteomes" id="UP000274922">
    <property type="component" value="Unassembled WGS sequence"/>
</dbReference>
<accession>A0A4P9XD83</accession>
<dbReference type="AlphaFoldDB" id="A0A4P9XD83"/>
<feature type="compositionally biased region" description="Low complexity" evidence="1">
    <location>
        <begin position="297"/>
        <end position="318"/>
    </location>
</feature>